<gene>
    <name evidence="5" type="ORF">QT385_01930</name>
</gene>
<evidence type="ECO:0000313" key="5">
    <source>
        <dbReference type="EMBL" id="MDQ8747382.1"/>
    </source>
</evidence>
<dbReference type="PANTHER" id="PTHR12215:SF10">
    <property type="entry name" value="L-AMINOADIPATE-SEMIALDEHYDE DEHYDROGENASE-PHOSPHOPANTETHEINYL TRANSFERASE"/>
    <property type="match status" value="1"/>
</dbReference>
<comment type="similarity">
    <text evidence="1">Belongs to the P-Pant transferase superfamily. Gsp/Sfp/HetI/AcpT family.</text>
</comment>
<dbReference type="Pfam" id="PF01648">
    <property type="entry name" value="ACPS"/>
    <property type="match status" value="1"/>
</dbReference>
<evidence type="ECO:0000256" key="2">
    <source>
        <dbReference type="ARBA" id="ARBA00022679"/>
    </source>
</evidence>
<evidence type="ECO:0000259" key="4">
    <source>
        <dbReference type="Pfam" id="PF22624"/>
    </source>
</evidence>
<dbReference type="Gene3D" id="3.90.470.20">
    <property type="entry name" value="4'-phosphopantetheinyl transferase domain"/>
    <property type="match status" value="2"/>
</dbReference>
<comment type="caution">
    <text evidence="5">The sequence shown here is derived from an EMBL/GenBank/DDBJ whole genome shotgun (WGS) entry which is preliminary data.</text>
</comment>
<evidence type="ECO:0000313" key="6">
    <source>
        <dbReference type="Proteomes" id="UP001239265"/>
    </source>
</evidence>
<dbReference type="SUPFAM" id="SSF56214">
    <property type="entry name" value="4'-phosphopantetheinyl transferase"/>
    <property type="match status" value="2"/>
</dbReference>
<dbReference type="GO" id="GO:0016740">
    <property type="term" value="F:transferase activity"/>
    <property type="evidence" value="ECO:0007669"/>
    <property type="project" value="UniProtKB-KW"/>
</dbReference>
<evidence type="ECO:0000259" key="3">
    <source>
        <dbReference type="Pfam" id="PF01648"/>
    </source>
</evidence>
<dbReference type="EMBL" id="JAUCQJ010000001">
    <property type="protein sequence ID" value="MDQ8747382.1"/>
    <property type="molecule type" value="Genomic_DNA"/>
</dbReference>
<evidence type="ECO:0000256" key="1">
    <source>
        <dbReference type="ARBA" id="ARBA00010990"/>
    </source>
</evidence>
<dbReference type="Proteomes" id="UP001239265">
    <property type="component" value="Unassembled WGS sequence"/>
</dbReference>
<dbReference type="RefSeq" id="WP_078795985.1">
    <property type="nucleotide sequence ID" value="NZ_JAUCQJ010000001.1"/>
</dbReference>
<accession>A0ABD5B1Q5</accession>
<dbReference type="Pfam" id="PF22624">
    <property type="entry name" value="AASDHPPT_N"/>
    <property type="match status" value="1"/>
</dbReference>
<dbReference type="PANTHER" id="PTHR12215">
    <property type="entry name" value="PHOSPHOPANTETHEINE TRANSFERASE"/>
    <property type="match status" value="1"/>
</dbReference>
<feature type="domain" description="4'-phosphopantetheinyl transferase N-terminal" evidence="4">
    <location>
        <begin position="15"/>
        <end position="102"/>
    </location>
</feature>
<keyword evidence="2 5" id="KW-0808">Transferase</keyword>
<feature type="domain" description="4'-phosphopantetheinyl transferase" evidence="3">
    <location>
        <begin position="107"/>
        <end position="183"/>
    </location>
</feature>
<proteinExistence type="inferred from homology"/>
<dbReference type="AlphaFoldDB" id="A0ABD5B1Q5"/>
<dbReference type="InterPro" id="IPR050559">
    <property type="entry name" value="P-Pant_transferase_sf"/>
</dbReference>
<sequence length="215" mass="25100">MMEVILFYAFISQNTPEEIDAFFYTLPEELRFSILQYQNQKDKQARVLSKFLTEKLFHQFYPDYQLDWKRLKKDENSKPYLEDYHFNFSSAHSEDLCVVCASVNNKCGVDVEVLNPLDVSVYKDFLHSEEQDYLLKSQNSVDNFYNIWVKKEAVLKASGLGVSKELNEVNTLPDCIQVNGQDFFTNEVFISELYKVFIASENPSVKISVYNISID</sequence>
<reference evidence="5 6" key="1">
    <citation type="submission" date="2023-06" db="EMBL/GenBank/DDBJ databases">
        <title>Nosocomial Elizabethkingia miricola genome.</title>
        <authorList>
            <person name="Morgado S."/>
            <person name="Fonseca E."/>
            <person name="Freitas F."/>
            <person name="Vicente A.C."/>
        </authorList>
    </citation>
    <scope>NUCLEOTIDE SEQUENCE [LARGE SCALE GENOMIC DNA]</scope>
    <source>
        <strain evidence="5 6">EM15</strain>
    </source>
</reference>
<name>A0ABD5B1Q5_ELIMR</name>
<dbReference type="InterPro" id="IPR055066">
    <property type="entry name" value="AASDHPPT_N"/>
</dbReference>
<organism evidence="5 6">
    <name type="scientific">Elizabethkingia miricola</name>
    <name type="common">Chryseobacterium miricola</name>
    <dbReference type="NCBI Taxonomy" id="172045"/>
    <lineage>
        <taxon>Bacteria</taxon>
        <taxon>Pseudomonadati</taxon>
        <taxon>Bacteroidota</taxon>
        <taxon>Flavobacteriia</taxon>
        <taxon>Flavobacteriales</taxon>
        <taxon>Weeksellaceae</taxon>
        <taxon>Elizabethkingia</taxon>
    </lineage>
</organism>
<dbReference type="InterPro" id="IPR037143">
    <property type="entry name" value="4-PPantetheinyl_Trfase_dom_sf"/>
</dbReference>
<dbReference type="InterPro" id="IPR008278">
    <property type="entry name" value="4-PPantetheinyl_Trfase_dom"/>
</dbReference>
<protein>
    <submittedName>
        <fullName evidence="5">4'-phosphopantetheinyl transferase superfamily protein</fullName>
    </submittedName>
</protein>